<evidence type="ECO:0000313" key="2">
    <source>
        <dbReference type="EMBL" id="KAK2194801.1"/>
    </source>
</evidence>
<dbReference type="Proteomes" id="UP001214638">
    <property type="component" value="Unassembled WGS sequence"/>
</dbReference>
<dbReference type="RefSeq" id="XP_067801644.1">
    <property type="nucleotide sequence ID" value="XM_067948738.1"/>
</dbReference>
<evidence type="ECO:0000256" key="1">
    <source>
        <dbReference type="SAM" id="MobiDB-lite"/>
    </source>
</evidence>
<proteinExistence type="predicted"/>
<feature type="region of interest" description="Disordered" evidence="1">
    <location>
        <begin position="1"/>
        <end position="20"/>
    </location>
</feature>
<accession>A0AAD9UME4</accession>
<organism evidence="2 3">
    <name type="scientific">Babesia duncani</name>
    <dbReference type="NCBI Taxonomy" id="323732"/>
    <lineage>
        <taxon>Eukaryota</taxon>
        <taxon>Sar</taxon>
        <taxon>Alveolata</taxon>
        <taxon>Apicomplexa</taxon>
        <taxon>Aconoidasida</taxon>
        <taxon>Piroplasmida</taxon>
        <taxon>Babesiidae</taxon>
        <taxon>Babesia</taxon>
    </lineage>
</organism>
<evidence type="ECO:0000313" key="3">
    <source>
        <dbReference type="Proteomes" id="UP001214638"/>
    </source>
</evidence>
<dbReference type="AlphaFoldDB" id="A0AAD9UME4"/>
<sequence length="122" mass="13582">MLDELISPDANSDSSKTTMDKKRKNIIDAIKDVCQDCCCNRKDDEYCVKPDVSKAVKQVCANCCCKSTEPCVDSGKIIEHVNKLCVDCCCKKPDCCDTKEVLDQIGEFCVCLIKDAKEKLDD</sequence>
<dbReference type="GeneID" id="94338025"/>
<comment type="caution">
    <text evidence="2">The sequence shown here is derived from an EMBL/GenBank/DDBJ whole genome shotgun (WGS) entry which is preliminary data.</text>
</comment>
<keyword evidence="3" id="KW-1185">Reference proteome</keyword>
<feature type="non-terminal residue" evidence="2">
    <location>
        <position position="122"/>
    </location>
</feature>
<reference evidence="2" key="1">
    <citation type="journal article" date="2023" name="Nat. Microbiol.">
        <title>Babesia duncani multi-omics identifies virulence factors and drug targets.</title>
        <authorList>
            <person name="Singh P."/>
            <person name="Lonardi S."/>
            <person name="Liang Q."/>
            <person name="Vydyam P."/>
            <person name="Khabirova E."/>
            <person name="Fang T."/>
            <person name="Gihaz S."/>
            <person name="Thekkiniath J."/>
            <person name="Munshi M."/>
            <person name="Abel S."/>
            <person name="Ciampossin L."/>
            <person name="Batugedara G."/>
            <person name="Gupta M."/>
            <person name="Lu X.M."/>
            <person name="Lenz T."/>
            <person name="Chakravarty S."/>
            <person name="Cornillot E."/>
            <person name="Hu Y."/>
            <person name="Ma W."/>
            <person name="Gonzalez L.M."/>
            <person name="Sanchez S."/>
            <person name="Estrada K."/>
            <person name="Sanchez-Flores A."/>
            <person name="Montero E."/>
            <person name="Harb O.S."/>
            <person name="Le Roch K.G."/>
            <person name="Mamoun C.B."/>
        </authorList>
    </citation>
    <scope>NUCLEOTIDE SEQUENCE</scope>
    <source>
        <strain evidence="2">WA1</strain>
    </source>
</reference>
<protein>
    <submittedName>
        <fullName evidence="2">Uncharacterized protein</fullName>
    </submittedName>
</protein>
<name>A0AAD9UME4_9APIC</name>
<gene>
    <name evidence="2" type="ORF">BdWA1_003728</name>
</gene>
<dbReference type="EMBL" id="JALLKP010000042">
    <property type="protein sequence ID" value="KAK2194801.1"/>
    <property type="molecule type" value="Genomic_DNA"/>
</dbReference>
<dbReference type="KEGG" id="bdw:94338025"/>